<dbReference type="Pfam" id="PF06224">
    <property type="entry name" value="AlkZ-like"/>
    <property type="match status" value="1"/>
</dbReference>
<keyword evidence="1" id="KW-0238">DNA-binding</keyword>
<proteinExistence type="predicted"/>
<protein>
    <submittedName>
        <fullName evidence="1">Winged helix DNA-binding domain-containing protein</fullName>
    </submittedName>
</protein>
<dbReference type="PANTHER" id="PTHR38479:SF2">
    <property type="entry name" value="WINGED HELIX DNA-BINDING DOMAIN-CONTAINING PROTEIN"/>
    <property type="match status" value="1"/>
</dbReference>
<reference evidence="1" key="1">
    <citation type="journal article" date="2020" name="mSystems">
        <title>Genome- and Community-Level Interaction Insights into Carbon Utilization and Element Cycling Functions of Hydrothermarchaeota in Hydrothermal Sediment.</title>
        <authorList>
            <person name="Zhou Z."/>
            <person name="Liu Y."/>
            <person name="Xu W."/>
            <person name="Pan J."/>
            <person name="Luo Z.H."/>
            <person name="Li M."/>
        </authorList>
    </citation>
    <scope>NUCLEOTIDE SEQUENCE [LARGE SCALE GENOMIC DNA]</scope>
    <source>
        <strain evidence="1">SpSt-192</strain>
    </source>
</reference>
<sequence>MATGSERSHRLSWEQALAWRMERHHLVHRAAPIDLVRVAGDLCGLHAQLMSSAELSLWARIDGLEPGALDEALWERRDLVKTWAMRGTLHLLPAAELGLWLAALGTHTGYGNNRAVTSVLAEAVAGALDGRALTRAELAQAVEQRTGSRQFGEWMRYSWGSYLKALAFRSLVCFAPGAGGRVRFTTPSTWVGDRLATWEPEEALREVTRRFLATYAPATAEDLARWWGVGPARARRMLAGLGDEIVQVWLDERPRWALARDVEHLARAAPPGVVRLLPAFDPWVAGASRAEPAALEPRYRERVFRPQGWISPVLLLDGRMAGVWGYTRRSRRLRVEVEPFDGLPAWAREQIEAEAQRLAVFLGSQLDLHWHLPSSPSLT</sequence>
<dbReference type="InterPro" id="IPR009351">
    <property type="entry name" value="AlkZ-like"/>
</dbReference>
<dbReference type="GO" id="GO:0003677">
    <property type="term" value="F:DNA binding"/>
    <property type="evidence" value="ECO:0007669"/>
    <property type="project" value="UniProtKB-KW"/>
</dbReference>
<gene>
    <name evidence="1" type="ORF">ENP13_04385</name>
</gene>
<dbReference type="EMBL" id="DSID01000342">
    <property type="protein sequence ID" value="HEX70465.1"/>
    <property type="molecule type" value="Genomic_DNA"/>
</dbReference>
<dbReference type="AlphaFoldDB" id="A0A7C2WS24"/>
<name>A0A7C2WS24_9BACT</name>
<comment type="caution">
    <text evidence="1">The sequence shown here is derived from an EMBL/GenBank/DDBJ whole genome shotgun (WGS) entry which is preliminary data.</text>
</comment>
<evidence type="ECO:0000313" key="1">
    <source>
        <dbReference type="EMBL" id="HEX70465.1"/>
    </source>
</evidence>
<organism evidence="1">
    <name type="scientific">Thermorudis sp</name>
    <dbReference type="NCBI Taxonomy" id="1969470"/>
    <lineage>
        <taxon>Bacteria</taxon>
        <taxon>Pseudomonadati</taxon>
        <taxon>Thermomicrobiota</taxon>
        <taxon>Thermomicrobia</taxon>
        <taxon>Thermomicrobia incertae sedis</taxon>
        <taxon>Thermorudis</taxon>
    </lineage>
</organism>
<dbReference type="PANTHER" id="PTHR38479">
    <property type="entry name" value="LMO0824 PROTEIN"/>
    <property type="match status" value="1"/>
</dbReference>
<accession>A0A7C2WS24</accession>